<accession>A0AAW1H588</accession>
<keyword evidence="5" id="KW-0653">Protein transport</keyword>
<comment type="subcellular location">
    <subcellularLocation>
        <location evidence="1">Golgi apparatus membrane</location>
        <topology evidence="1">Peripheral membrane protein</topology>
    </subcellularLocation>
</comment>
<dbReference type="SMART" id="SM00762">
    <property type="entry name" value="Cog4"/>
    <property type="match status" value="1"/>
</dbReference>
<feature type="region of interest" description="Disordered" evidence="9">
    <location>
        <begin position="1"/>
        <end position="29"/>
    </location>
</feature>
<dbReference type="Gene3D" id="1.10.287.1060">
    <property type="entry name" value="ESAT-6-like"/>
    <property type="match status" value="1"/>
</dbReference>
<comment type="similarity">
    <text evidence="2">Belongs to the COG4 family.</text>
</comment>
<evidence type="ECO:0000256" key="8">
    <source>
        <dbReference type="ARBA" id="ARBA00031340"/>
    </source>
</evidence>
<keyword evidence="12" id="KW-1185">Reference proteome</keyword>
<evidence type="ECO:0000256" key="3">
    <source>
        <dbReference type="ARBA" id="ARBA00020975"/>
    </source>
</evidence>
<evidence type="ECO:0000256" key="6">
    <source>
        <dbReference type="ARBA" id="ARBA00023034"/>
    </source>
</evidence>
<name>A0AAW1H588_SAPOF</name>
<feature type="compositionally biased region" description="Pro residues" evidence="9">
    <location>
        <begin position="1"/>
        <end position="10"/>
    </location>
</feature>
<dbReference type="Pfam" id="PF20663">
    <property type="entry name" value="COG4_N"/>
    <property type="match status" value="1"/>
</dbReference>
<evidence type="ECO:0000256" key="9">
    <source>
        <dbReference type="SAM" id="MobiDB-lite"/>
    </source>
</evidence>
<dbReference type="PANTHER" id="PTHR24016:SF0">
    <property type="entry name" value="CONSERVED OLIGOMERIC GOLGI COMPLEX SUBUNIT 4"/>
    <property type="match status" value="1"/>
</dbReference>
<evidence type="ECO:0000313" key="12">
    <source>
        <dbReference type="Proteomes" id="UP001443914"/>
    </source>
</evidence>
<evidence type="ECO:0000256" key="1">
    <source>
        <dbReference type="ARBA" id="ARBA00004395"/>
    </source>
</evidence>
<dbReference type="InterPro" id="IPR048684">
    <property type="entry name" value="COG4_C"/>
</dbReference>
<dbReference type="Pfam" id="PF08318">
    <property type="entry name" value="COG4_m"/>
    <property type="match status" value="1"/>
</dbReference>
<protein>
    <recommendedName>
        <fullName evidence="3">Conserved oligomeric Golgi complex subunit 4</fullName>
    </recommendedName>
    <alternativeName>
        <fullName evidence="8">Component of oligomeric Golgi complex 4</fullName>
    </alternativeName>
</protein>
<evidence type="ECO:0000259" key="10">
    <source>
        <dbReference type="SMART" id="SM00762"/>
    </source>
</evidence>
<dbReference type="EMBL" id="JBDFQZ010000013">
    <property type="protein sequence ID" value="KAK9668840.1"/>
    <property type="molecule type" value="Genomic_DNA"/>
</dbReference>
<dbReference type="Pfam" id="PF20662">
    <property type="entry name" value="COG4_C"/>
    <property type="match status" value="1"/>
</dbReference>
<feature type="compositionally biased region" description="Low complexity" evidence="9">
    <location>
        <begin position="11"/>
        <end position="26"/>
    </location>
</feature>
<dbReference type="PANTHER" id="PTHR24016">
    <property type="entry name" value="CONSERVED OLIGOMERIC GOLGI COMPLEX SUBUNIT 4"/>
    <property type="match status" value="1"/>
</dbReference>
<reference evidence="11" key="1">
    <citation type="submission" date="2024-03" db="EMBL/GenBank/DDBJ databases">
        <title>WGS assembly of Saponaria officinalis var. Norfolk2.</title>
        <authorList>
            <person name="Jenkins J."/>
            <person name="Shu S."/>
            <person name="Grimwood J."/>
            <person name="Barry K."/>
            <person name="Goodstein D."/>
            <person name="Schmutz J."/>
            <person name="Leebens-Mack J."/>
            <person name="Osbourn A."/>
        </authorList>
    </citation>
    <scope>NUCLEOTIDE SEQUENCE [LARGE SCALE GENOMIC DNA]</scope>
    <source>
        <strain evidence="11">JIC</strain>
    </source>
</reference>
<sequence>MAYLPPPSPPSTTTTTTPTAPSSPTSHPQFSLKFGTPEALSQIRTLSDVGTITRLLHECIAYQRSLDDDLTTLLDNRSTLDSHLSSLLRHSAVLSVVHSDASSVLSAVSHTSSLADSVSSKVRELDLAQSRVSHTLLRLDAVSQKSSCIDSVRAALDGDDFEGAAANVKRFFEIDSEFRDSTGSTQREEMLGYKKQLEGVVKKRLLSAVDQRDHPTVVRFIRLYPLLGIEEEGLQVYVSYLKKVISMRSRMEFDQLVELMENSYAGSGNTNSQANFVACLTNLFKDIVLAIEENVEILHSLCGEDGIVYAICELQEECDSRGSLILKKYMEYRKLGKLASEINSYSKNLLSVGNVEGPDPREVELYLEEILSLTQLGEDYTEYMISKIKGLSSIDPELGPKATKAFRSGSFSGVVQDITGFYVILEEFFMVENVRKAINIDEHVSDSLTTSMVDDVFYVLQSCCRRAVSTSNINSVVAVLSGAVNLLSNEYLDALQQKTREPNLGAKLFLGGVGVQKTGTEIATALNNMDVSSEYVLKLRHEIEDQCAEVFPAPGDREKVKSCVSELGEMSNTFKQALNAGMEQLVATVTPRIRPILDNVATISYELSEAEYADNEVNDPWVQRLLHAVETNAAWLQPVMTSSNYDVFVHLIIDFIAKRLEVIMMQKRFSQLGGLQLDRDARALVSHFSSMTQRTVRDKFARLTQMATILNLEKVSEILDFWGENSGPMTWRLTPAEVRRVLGLRVDFKPEAIAALKL</sequence>
<proteinExistence type="inferred from homology"/>
<feature type="domain" description="COG4 transport protein middle alpha-helical bundle" evidence="10">
    <location>
        <begin position="190"/>
        <end position="500"/>
    </location>
</feature>
<organism evidence="11 12">
    <name type="scientific">Saponaria officinalis</name>
    <name type="common">Common soapwort</name>
    <name type="synonym">Lychnis saponaria</name>
    <dbReference type="NCBI Taxonomy" id="3572"/>
    <lineage>
        <taxon>Eukaryota</taxon>
        <taxon>Viridiplantae</taxon>
        <taxon>Streptophyta</taxon>
        <taxon>Embryophyta</taxon>
        <taxon>Tracheophyta</taxon>
        <taxon>Spermatophyta</taxon>
        <taxon>Magnoliopsida</taxon>
        <taxon>eudicotyledons</taxon>
        <taxon>Gunneridae</taxon>
        <taxon>Pentapetalae</taxon>
        <taxon>Caryophyllales</taxon>
        <taxon>Caryophyllaceae</taxon>
        <taxon>Caryophylleae</taxon>
        <taxon>Saponaria</taxon>
    </lineage>
</organism>
<comment type="caution">
    <text evidence="11">The sequence shown here is derived from an EMBL/GenBank/DDBJ whole genome shotgun (WGS) entry which is preliminary data.</text>
</comment>
<dbReference type="Proteomes" id="UP001443914">
    <property type="component" value="Unassembled WGS sequence"/>
</dbReference>
<evidence type="ECO:0000313" key="11">
    <source>
        <dbReference type="EMBL" id="KAK9668840.1"/>
    </source>
</evidence>
<dbReference type="AlphaFoldDB" id="A0AAW1H588"/>
<keyword evidence="4" id="KW-0813">Transport</keyword>
<evidence type="ECO:0000256" key="2">
    <source>
        <dbReference type="ARBA" id="ARBA00009215"/>
    </source>
</evidence>
<evidence type="ECO:0000256" key="7">
    <source>
        <dbReference type="ARBA" id="ARBA00023136"/>
    </source>
</evidence>
<gene>
    <name evidence="11" type="ORF">RND81_13G090400</name>
</gene>
<dbReference type="InterPro" id="IPR048682">
    <property type="entry name" value="COG4"/>
</dbReference>
<keyword evidence="7" id="KW-0472">Membrane</keyword>
<evidence type="ECO:0000256" key="5">
    <source>
        <dbReference type="ARBA" id="ARBA00022927"/>
    </source>
</evidence>
<keyword evidence="6" id="KW-0333">Golgi apparatus</keyword>
<dbReference type="GO" id="GO:0000139">
    <property type="term" value="C:Golgi membrane"/>
    <property type="evidence" value="ECO:0007669"/>
    <property type="project" value="UniProtKB-SubCell"/>
</dbReference>
<dbReference type="InterPro" id="IPR048680">
    <property type="entry name" value="COG4_N"/>
</dbReference>
<dbReference type="Gene3D" id="1.20.58.1970">
    <property type="match status" value="1"/>
</dbReference>
<evidence type="ECO:0000256" key="4">
    <source>
        <dbReference type="ARBA" id="ARBA00022448"/>
    </source>
</evidence>
<dbReference type="InterPro" id="IPR013167">
    <property type="entry name" value="COG4_M"/>
</dbReference>
<dbReference type="GO" id="GO:0015031">
    <property type="term" value="P:protein transport"/>
    <property type="evidence" value="ECO:0007669"/>
    <property type="project" value="UniProtKB-KW"/>
</dbReference>